<dbReference type="EMBL" id="JBHSTE010000004">
    <property type="protein sequence ID" value="MFC6333430.1"/>
    <property type="molecule type" value="Genomic_DNA"/>
</dbReference>
<evidence type="ECO:0000313" key="4">
    <source>
        <dbReference type="Proteomes" id="UP001596233"/>
    </source>
</evidence>
<proteinExistence type="predicted"/>
<gene>
    <name evidence="3" type="ORF">ACFP56_12445</name>
</gene>
<keyword evidence="1" id="KW-0472">Membrane</keyword>
<accession>A0ABW1V6R7</accession>
<evidence type="ECO:0000313" key="3">
    <source>
        <dbReference type="EMBL" id="MFC6333430.1"/>
    </source>
</evidence>
<protein>
    <submittedName>
        <fullName evidence="3">DUF3298 domain-containing protein</fullName>
    </submittedName>
</protein>
<evidence type="ECO:0000256" key="1">
    <source>
        <dbReference type="SAM" id="Phobius"/>
    </source>
</evidence>
<evidence type="ECO:0000259" key="2">
    <source>
        <dbReference type="Pfam" id="PF11738"/>
    </source>
</evidence>
<comment type="caution">
    <text evidence="3">The sequence shown here is derived from an EMBL/GenBank/DDBJ whole genome shotgun (WGS) entry which is preliminary data.</text>
</comment>
<dbReference type="Gene3D" id="3.90.640.20">
    <property type="entry name" value="Heat-shock cognate protein, ATPase"/>
    <property type="match status" value="1"/>
</dbReference>
<organism evidence="3 4">
    <name type="scientific">Paenibacillus septentrionalis</name>
    <dbReference type="NCBI Taxonomy" id="429342"/>
    <lineage>
        <taxon>Bacteria</taxon>
        <taxon>Bacillati</taxon>
        <taxon>Bacillota</taxon>
        <taxon>Bacilli</taxon>
        <taxon>Bacillales</taxon>
        <taxon>Paenibacillaceae</taxon>
        <taxon>Paenibacillus</taxon>
    </lineage>
</organism>
<keyword evidence="1" id="KW-1133">Transmembrane helix</keyword>
<dbReference type="Proteomes" id="UP001596233">
    <property type="component" value="Unassembled WGS sequence"/>
</dbReference>
<sequence length="290" mass="32480">MDKKLDELKKEYNQIPVPAELDFVVRQALKKNRGISVMKKTAIGAAAAALLFVGCVNASPALARSMEQLPVLGQVVRVVSFTSYKVEDGGNSAHIEVPSLEDMNNTELQASLNEKYAAESKALYEQFLTETKLQDVKGGHFSIDSGYEIKTNNEQILSLARYVVETAGSSAESYHIDTIDKQNEWLITLPSLFKHDDYIAVISDNIKQQMISRMEQDESLIYWIEQADDEAMTDAFQHISADQTFYINDQQQLVIVFNEYEVAPGYMGIVEFTIPSEVLADVLVSDAYIK</sequence>
<feature type="domain" description="DUF3298" evidence="2">
    <location>
        <begin position="192"/>
        <end position="275"/>
    </location>
</feature>
<dbReference type="InterPro" id="IPR037126">
    <property type="entry name" value="PdaC/RsiV-like_sf"/>
</dbReference>
<dbReference type="InterPro" id="IPR021729">
    <property type="entry name" value="DUF3298"/>
</dbReference>
<dbReference type="RefSeq" id="WP_379234899.1">
    <property type="nucleotide sequence ID" value="NZ_JBHSTE010000004.1"/>
</dbReference>
<dbReference type="Pfam" id="PF11738">
    <property type="entry name" value="DUF3298"/>
    <property type="match status" value="1"/>
</dbReference>
<name>A0ABW1V6R7_9BACL</name>
<keyword evidence="1" id="KW-0812">Transmembrane</keyword>
<dbReference type="Gene3D" id="3.30.565.40">
    <property type="entry name" value="Fervidobacterium nodosum Rt17-B1 like"/>
    <property type="match status" value="1"/>
</dbReference>
<keyword evidence="4" id="KW-1185">Reference proteome</keyword>
<reference evidence="4" key="1">
    <citation type="journal article" date="2019" name="Int. J. Syst. Evol. Microbiol.">
        <title>The Global Catalogue of Microorganisms (GCM) 10K type strain sequencing project: providing services to taxonomists for standard genome sequencing and annotation.</title>
        <authorList>
            <consortium name="The Broad Institute Genomics Platform"/>
            <consortium name="The Broad Institute Genome Sequencing Center for Infectious Disease"/>
            <person name="Wu L."/>
            <person name="Ma J."/>
        </authorList>
    </citation>
    <scope>NUCLEOTIDE SEQUENCE [LARGE SCALE GENOMIC DNA]</scope>
    <source>
        <strain evidence="4">PCU 280</strain>
    </source>
</reference>
<feature type="transmembrane region" description="Helical" evidence="1">
    <location>
        <begin position="41"/>
        <end position="62"/>
    </location>
</feature>